<comment type="caution">
    <text evidence="2">The sequence shown here is derived from an EMBL/GenBank/DDBJ whole genome shotgun (WGS) entry which is preliminary data.</text>
</comment>
<dbReference type="InterPro" id="IPR001633">
    <property type="entry name" value="EAL_dom"/>
</dbReference>
<dbReference type="Pfam" id="PF00563">
    <property type="entry name" value="EAL"/>
    <property type="match status" value="1"/>
</dbReference>
<dbReference type="Gene3D" id="3.20.20.450">
    <property type="entry name" value="EAL domain"/>
    <property type="match status" value="1"/>
</dbReference>
<gene>
    <name evidence="2" type="ORF">M5G27_26930</name>
</gene>
<dbReference type="SMART" id="SM00052">
    <property type="entry name" value="EAL"/>
    <property type="match status" value="1"/>
</dbReference>
<dbReference type="InterPro" id="IPR035919">
    <property type="entry name" value="EAL_sf"/>
</dbReference>
<feature type="domain" description="EAL" evidence="1">
    <location>
        <begin position="1"/>
        <end position="229"/>
    </location>
</feature>
<evidence type="ECO:0000313" key="2">
    <source>
        <dbReference type="EMBL" id="MDD1011111.1"/>
    </source>
</evidence>
<dbReference type="InterPro" id="IPR050706">
    <property type="entry name" value="Cyclic-di-GMP_PDE-like"/>
</dbReference>
<dbReference type="GO" id="GO:0071111">
    <property type="term" value="F:cyclic-guanylate-specific phosphodiesterase activity"/>
    <property type="evidence" value="ECO:0007669"/>
    <property type="project" value="InterPro"/>
</dbReference>
<dbReference type="PROSITE" id="PS50883">
    <property type="entry name" value="EAL"/>
    <property type="match status" value="1"/>
</dbReference>
<dbReference type="Proteomes" id="UP001148185">
    <property type="component" value="Unassembled WGS sequence"/>
</dbReference>
<dbReference type="PANTHER" id="PTHR33121">
    <property type="entry name" value="CYCLIC DI-GMP PHOSPHODIESTERASE PDEF"/>
    <property type="match status" value="1"/>
</dbReference>
<protein>
    <submittedName>
        <fullName evidence="2">EAL domain-containing protein</fullName>
    </submittedName>
</protein>
<evidence type="ECO:0000313" key="3">
    <source>
        <dbReference type="Proteomes" id="UP001148185"/>
    </source>
</evidence>
<keyword evidence="3" id="KW-1185">Reference proteome</keyword>
<dbReference type="RefSeq" id="WP_273878220.1">
    <property type="nucleotide sequence ID" value="NZ_JAMDHA010000037.1"/>
</dbReference>
<dbReference type="SUPFAM" id="SSF141868">
    <property type="entry name" value="EAL domain-like"/>
    <property type="match status" value="1"/>
</dbReference>
<proteinExistence type="predicted"/>
<dbReference type="EMBL" id="JAMDHA010000037">
    <property type="protein sequence ID" value="MDD1011111.1"/>
    <property type="molecule type" value="Genomic_DNA"/>
</dbReference>
<accession>A0A9X4C6E1</accession>
<organism evidence="2 3">
    <name type="scientific">Pseudomonas shahriarae</name>
    <dbReference type="NCBI Taxonomy" id="2745512"/>
    <lineage>
        <taxon>Bacteria</taxon>
        <taxon>Pseudomonadati</taxon>
        <taxon>Pseudomonadota</taxon>
        <taxon>Gammaproteobacteria</taxon>
        <taxon>Pseudomonadales</taxon>
        <taxon>Pseudomonadaceae</taxon>
        <taxon>Pseudomonas</taxon>
    </lineage>
</organism>
<name>A0A9X4C6E1_9PSED</name>
<reference evidence="2 3" key="1">
    <citation type="submission" date="2022-05" db="EMBL/GenBank/DDBJ databases">
        <title>Novel Pseudomonas spp. Isolated from a Rainbow Trout Aquaculture Facility.</title>
        <authorList>
            <person name="Testerman T."/>
            <person name="Graf J."/>
        </authorList>
    </citation>
    <scope>NUCLEOTIDE SEQUENCE [LARGE SCALE GENOMIC DNA]</scope>
    <source>
        <strain evidence="2 3">ID1042</strain>
    </source>
</reference>
<sequence>MKAIALQAIHQPNGGILGHEVLVRQSVGGSWVGPGAFMAGSNPQAWVSMDRAVAQMLINHAADLRGRGVSFVNVSAHTLADPAELYAVCRSLAKLTQMGVEVCVEVSEAFDAIGSSFNQAMGVIKDQGLLLAIDDFGIEWSNFSRLSSYPWDYCKVDLTAVWNSDNLDWLIEVRDYCSANGIGLILEKLECLKVLGGVLKPLNSASVQGFALSKPFILQINSFADCSATQQKAQQSL</sequence>
<dbReference type="AlphaFoldDB" id="A0A9X4C6E1"/>
<evidence type="ECO:0000259" key="1">
    <source>
        <dbReference type="PROSITE" id="PS50883"/>
    </source>
</evidence>
<dbReference type="PANTHER" id="PTHR33121:SF70">
    <property type="entry name" value="SIGNALING PROTEIN YKOW"/>
    <property type="match status" value="1"/>
</dbReference>